<proteinExistence type="predicted"/>
<comment type="caution">
    <text evidence="2">The sequence shown here is derived from an EMBL/GenBank/DDBJ whole genome shotgun (WGS) entry which is preliminary data.</text>
</comment>
<keyword evidence="3" id="KW-1185">Reference proteome</keyword>
<accession>A0ABU1MUB4</accession>
<protein>
    <submittedName>
        <fullName evidence="2">Uncharacterized protein</fullName>
    </submittedName>
</protein>
<feature type="region of interest" description="Disordered" evidence="1">
    <location>
        <begin position="1"/>
        <end position="82"/>
    </location>
</feature>
<evidence type="ECO:0000313" key="2">
    <source>
        <dbReference type="EMBL" id="MDR6529784.1"/>
    </source>
</evidence>
<gene>
    <name evidence="2" type="ORF">J2800_000508</name>
</gene>
<organism evidence="2 3">
    <name type="scientific">Caulobacter rhizosphaerae</name>
    <dbReference type="NCBI Taxonomy" id="2010972"/>
    <lineage>
        <taxon>Bacteria</taxon>
        <taxon>Pseudomonadati</taxon>
        <taxon>Pseudomonadota</taxon>
        <taxon>Alphaproteobacteria</taxon>
        <taxon>Caulobacterales</taxon>
        <taxon>Caulobacteraceae</taxon>
        <taxon>Caulobacter</taxon>
    </lineage>
</organism>
<feature type="compositionally biased region" description="Gly residues" evidence="1">
    <location>
        <begin position="1"/>
        <end position="17"/>
    </location>
</feature>
<feature type="region of interest" description="Disordered" evidence="1">
    <location>
        <begin position="100"/>
        <end position="216"/>
    </location>
</feature>
<feature type="compositionally biased region" description="Basic and acidic residues" evidence="1">
    <location>
        <begin position="110"/>
        <end position="120"/>
    </location>
</feature>
<reference evidence="2 3" key="1">
    <citation type="submission" date="2023-07" db="EMBL/GenBank/DDBJ databases">
        <title>Sorghum-associated microbial communities from plants grown in Nebraska, USA.</title>
        <authorList>
            <person name="Schachtman D."/>
        </authorList>
    </citation>
    <scope>NUCLEOTIDE SEQUENCE [LARGE SCALE GENOMIC DNA]</scope>
    <source>
        <strain evidence="2 3">DS2154</strain>
    </source>
</reference>
<dbReference type="Proteomes" id="UP001262754">
    <property type="component" value="Unassembled WGS sequence"/>
</dbReference>
<evidence type="ECO:0000313" key="3">
    <source>
        <dbReference type="Proteomes" id="UP001262754"/>
    </source>
</evidence>
<dbReference type="EMBL" id="JAVDRL010000002">
    <property type="protein sequence ID" value="MDR6529784.1"/>
    <property type="molecule type" value="Genomic_DNA"/>
</dbReference>
<evidence type="ECO:0000256" key="1">
    <source>
        <dbReference type="SAM" id="MobiDB-lite"/>
    </source>
</evidence>
<name>A0ABU1MUB4_9CAUL</name>
<sequence length="216" mass="22625">MASDRCGGGGRSSGTGLEGVTSACPGPSIVGEPARRRRRTGIKREYAHRPAPPAAGFSRKGSRPGPAKPQQGCPPDAGGKRARGAIGFVETVFIKNSGRCPALRVPFHQLSERSREDERSCRRRPPQSLRDSSPRGGAATRCGGRSDPPPLGEVARRAGGGSPPVERKPHGPAPLQTHPPGPAPAREARLYPRAVQGRLHPGGDRQDGPGPPRPSP</sequence>